<keyword evidence="2" id="KW-1185">Reference proteome</keyword>
<proteinExistence type="predicted"/>
<evidence type="ECO:0000313" key="1">
    <source>
        <dbReference type="EMBL" id="RHW49716.1"/>
    </source>
</evidence>
<dbReference type="OrthoDB" id="2249783at2"/>
<accession>A0A417ZET5</accession>
<dbReference type="Proteomes" id="UP000284109">
    <property type="component" value="Unassembled WGS sequence"/>
</dbReference>
<sequence length="311" mass="34390">MPDLYVDGKLQHKNLLRGESVFVKGLKPRTNYTAELRDGNRVLNTQTFTTKQDMYLIDAVDKNANRNYALNTGIVTHLDGTVHNEASSIWVNGWYATFKTQLRIAAGNVTVSFDIKGINNTPTKITVGFCKPNSSGYTVRKDYPITNGHVEAKINLDSISSDWTSVIIYSVDNAWTGSVHKTADISNLKVELGTQATTWIPAPEDFQDSTIFTVNNIVDFANDVLPVKLSDKASALWLITSNEQYTVGDRLTKDDLANALTLSISNADNASLVDLNGKQNAVDIDIETISIIRDIQVDNDNFGDLTLDVRR</sequence>
<gene>
    <name evidence="1" type="ORF">DS831_06015</name>
</gene>
<dbReference type="RefSeq" id="WP_118901384.1">
    <property type="nucleotide sequence ID" value="NZ_QOCR01000004.1"/>
</dbReference>
<organism evidence="1 2">
    <name type="scientific">Bombilactobacillus bombi</name>
    <dbReference type="NCBI Taxonomy" id="1303590"/>
    <lineage>
        <taxon>Bacteria</taxon>
        <taxon>Bacillati</taxon>
        <taxon>Bacillota</taxon>
        <taxon>Bacilli</taxon>
        <taxon>Lactobacillales</taxon>
        <taxon>Lactobacillaceae</taxon>
        <taxon>Bombilactobacillus</taxon>
    </lineage>
</organism>
<evidence type="ECO:0000313" key="2">
    <source>
        <dbReference type="Proteomes" id="UP000284109"/>
    </source>
</evidence>
<protein>
    <submittedName>
        <fullName evidence="1">Uncharacterized protein</fullName>
    </submittedName>
</protein>
<dbReference type="EMBL" id="QOCR01000004">
    <property type="protein sequence ID" value="RHW49716.1"/>
    <property type="molecule type" value="Genomic_DNA"/>
</dbReference>
<dbReference type="AlphaFoldDB" id="A0A417ZET5"/>
<comment type="caution">
    <text evidence="1">The sequence shown here is derived from an EMBL/GenBank/DDBJ whole genome shotgun (WGS) entry which is preliminary data.</text>
</comment>
<reference evidence="1 2" key="1">
    <citation type="submission" date="2018-07" db="EMBL/GenBank/DDBJ databases">
        <title>Genome sequences of six Lactobacillus spp. isolated from bumble bee guts.</title>
        <authorList>
            <person name="Motta E.V.S."/>
            <person name="Moran N.A."/>
        </authorList>
    </citation>
    <scope>NUCLEOTIDE SEQUENCE [LARGE SCALE GENOMIC DNA]</scope>
    <source>
        <strain evidence="1 2">BI-1.1</strain>
    </source>
</reference>
<name>A0A417ZET5_9LACO</name>